<dbReference type="PANTHER" id="PTHR23073">
    <property type="entry name" value="26S PROTEASOME REGULATORY SUBUNIT"/>
    <property type="match status" value="1"/>
</dbReference>
<feature type="domain" description="AAA+ ATPase" evidence="6">
    <location>
        <begin position="808"/>
        <end position="937"/>
    </location>
</feature>
<keyword evidence="3" id="KW-0067">ATP-binding</keyword>
<evidence type="ECO:0000256" key="5">
    <source>
        <dbReference type="SAM" id="MobiDB-lite"/>
    </source>
</evidence>
<sequence>MASTKEDPSNSSSSNSAEEEALPSFSLPNSISTVLDPSFQINSDYTYFQVLWAAESARTMIYCLKDRIRSSFMNFDNEMISKSQTLGEALQDLTVKLDARCEEYITKTCEEDWPLVEKFLKALGASAIQKKIFRHVLVYSSGLTLLGNSGSASYSGDNYNPYAPPPMCYENEHTLCIGMTSSIASIFNVPLPEIHQMTQASSIWVKEVMYTNNKAFSTDLRLGRMGHGTVSALIGYQVSLKQYQSIGSELLKNTMLDHAPFRDGEVGQQILKRKNLRGKVATDLANNPVSAPNELATVLNKDGNSGENNGARKRDRLFEVLSRLEKDQNKKQKGNDTGSNIEEKKKEDMDVNMEEATENDDKKKKEKNDYGPYKTDLSYLEDQVKLVEFKKRRIRVQKLLNQAEEDEADMEENGASKSKLAEALKLCPFEKHCIITLVDNIILPTSPAAPTAHLSKITVGGLIQSLCSTLEEKMMSRKYFYKGSTLVAEGILTMSGSDFMTDLTQCGVKLDRRLFDYIVGLDTEMSELVNGSHLYMPDVEADDLVLPDDTKKRIFDAVSNYDKVKDVIYDLGIDKKITYGLAQILLFYGSSGTDLGSNSSGAIIKFLFREARINRALLFFDECESLFMSRNKGGKQVNMILTELERYDGLCILATNRAYDLDEAMHRRISLAVEFRKPDRIMREKIWKALKPPQLPIEDNVDFTLLASKFELVGGTVKNAWLQSIHLMIQRGGDKVTQDDLMQAASEQVKGQISQEDFDRRVVPTVGIDGMILDNSVKEALTSVVQYSKAQSVLFGQWGFDTIHRSTSGISVMLTGRPGTGKTMAAEAIGFDLGKPLLVVNVAELMSKWVGETGKNIEKIFARAKSKDAVLVFDEAEGLFGSRTNDSGGSTSRHDTLNVGLLLQFIENFSGICIVITNIKGAIDEAFFRRFRFVLEFEMPNAASREKIWEITIPKQCPLAKDVNFKELASRYEMSGGGIKNAILRAATTAALRQESNSQVTMEDFVSACKAEEEKLGGKKVMASIYS</sequence>
<dbReference type="InterPro" id="IPR003959">
    <property type="entry name" value="ATPase_AAA_core"/>
</dbReference>
<dbReference type="InterPro" id="IPR003593">
    <property type="entry name" value="AAA+_ATPase"/>
</dbReference>
<dbReference type="SMART" id="SM00382">
    <property type="entry name" value="AAA"/>
    <property type="match status" value="1"/>
</dbReference>
<feature type="coiled-coil region" evidence="4">
    <location>
        <begin position="386"/>
        <end position="413"/>
    </location>
</feature>
<evidence type="ECO:0000313" key="7">
    <source>
        <dbReference type="EMBL" id="GFH55076.1"/>
    </source>
</evidence>
<accession>A0AAD3CZL7</accession>
<dbReference type="AlphaFoldDB" id="A0AAD3CZL7"/>
<comment type="similarity">
    <text evidence="1">Belongs to the AAA ATPase family.</text>
</comment>
<keyword evidence="2" id="KW-0547">Nucleotide-binding</keyword>
<keyword evidence="8" id="KW-1185">Reference proteome</keyword>
<name>A0AAD3CZL7_9STRA</name>
<comment type="caution">
    <text evidence="7">The sequence shown here is derived from an EMBL/GenBank/DDBJ whole genome shotgun (WGS) entry which is preliminary data.</text>
</comment>
<dbReference type="GO" id="GO:0005524">
    <property type="term" value="F:ATP binding"/>
    <property type="evidence" value="ECO:0007669"/>
    <property type="project" value="UniProtKB-KW"/>
</dbReference>
<dbReference type="CDD" id="cd19481">
    <property type="entry name" value="RecA-like_protease"/>
    <property type="match status" value="1"/>
</dbReference>
<evidence type="ECO:0000259" key="6">
    <source>
        <dbReference type="SMART" id="SM00382"/>
    </source>
</evidence>
<feature type="region of interest" description="Disordered" evidence="5">
    <location>
        <begin position="323"/>
        <end position="372"/>
    </location>
</feature>
<dbReference type="EMBL" id="BLLK01000047">
    <property type="protein sequence ID" value="GFH55076.1"/>
    <property type="molecule type" value="Genomic_DNA"/>
</dbReference>
<evidence type="ECO:0000256" key="3">
    <source>
        <dbReference type="ARBA" id="ARBA00022840"/>
    </source>
</evidence>
<gene>
    <name evidence="7" type="ORF">CTEN210_11552</name>
</gene>
<evidence type="ECO:0000313" key="8">
    <source>
        <dbReference type="Proteomes" id="UP001054902"/>
    </source>
</evidence>
<feature type="region of interest" description="Disordered" evidence="5">
    <location>
        <begin position="1"/>
        <end position="21"/>
    </location>
</feature>
<evidence type="ECO:0000256" key="2">
    <source>
        <dbReference type="ARBA" id="ARBA00022741"/>
    </source>
</evidence>
<dbReference type="Proteomes" id="UP001054902">
    <property type="component" value="Unassembled WGS sequence"/>
</dbReference>
<protein>
    <recommendedName>
        <fullName evidence="6">AAA+ ATPase domain-containing protein</fullName>
    </recommendedName>
</protein>
<dbReference type="Gene3D" id="1.10.8.60">
    <property type="match status" value="2"/>
</dbReference>
<feature type="compositionally biased region" description="Basic and acidic residues" evidence="5">
    <location>
        <begin position="323"/>
        <end position="334"/>
    </location>
</feature>
<keyword evidence="4" id="KW-0175">Coiled coil</keyword>
<evidence type="ECO:0000256" key="1">
    <source>
        <dbReference type="ARBA" id="ARBA00006914"/>
    </source>
</evidence>
<dbReference type="InterPro" id="IPR027417">
    <property type="entry name" value="P-loop_NTPase"/>
</dbReference>
<feature type="compositionally biased region" description="Basic and acidic residues" evidence="5">
    <location>
        <begin position="359"/>
        <end position="369"/>
    </location>
</feature>
<reference evidence="7 8" key="1">
    <citation type="journal article" date="2021" name="Sci. Rep.">
        <title>The genome of the diatom Chaetoceros tenuissimus carries an ancient integrated fragment of an extant virus.</title>
        <authorList>
            <person name="Hongo Y."/>
            <person name="Kimura K."/>
            <person name="Takaki Y."/>
            <person name="Yoshida Y."/>
            <person name="Baba S."/>
            <person name="Kobayashi G."/>
            <person name="Nagasaki K."/>
            <person name="Hano T."/>
            <person name="Tomaru Y."/>
        </authorList>
    </citation>
    <scope>NUCLEOTIDE SEQUENCE [LARGE SCALE GENOMIC DNA]</scope>
    <source>
        <strain evidence="7 8">NIES-3715</strain>
    </source>
</reference>
<dbReference type="Pfam" id="PF00004">
    <property type="entry name" value="AAA"/>
    <property type="match status" value="2"/>
</dbReference>
<dbReference type="InterPro" id="IPR050221">
    <property type="entry name" value="26S_Proteasome_ATPase"/>
</dbReference>
<dbReference type="SUPFAM" id="SSF52540">
    <property type="entry name" value="P-loop containing nucleoside triphosphate hydrolases"/>
    <property type="match status" value="2"/>
</dbReference>
<dbReference type="Gene3D" id="3.40.50.300">
    <property type="entry name" value="P-loop containing nucleotide triphosphate hydrolases"/>
    <property type="match status" value="2"/>
</dbReference>
<dbReference type="InterPro" id="IPR054472">
    <property type="entry name" value="WHD"/>
</dbReference>
<evidence type="ECO:0000256" key="4">
    <source>
        <dbReference type="SAM" id="Coils"/>
    </source>
</evidence>
<dbReference type="GO" id="GO:0016887">
    <property type="term" value="F:ATP hydrolysis activity"/>
    <property type="evidence" value="ECO:0007669"/>
    <property type="project" value="InterPro"/>
</dbReference>
<dbReference type="Pfam" id="PF22977">
    <property type="entry name" value="WHD"/>
    <property type="match status" value="1"/>
</dbReference>
<organism evidence="7 8">
    <name type="scientific">Chaetoceros tenuissimus</name>
    <dbReference type="NCBI Taxonomy" id="426638"/>
    <lineage>
        <taxon>Eukaryota</taxon>
        <taxon>Sar</taxon>
        <taxon>Stramenopiles</taxon>
        <taxon>Ochrophyta</taxon>
        <taxon>Bacillariophyta</taxon>
        <taxon>Coscinodiscophyceae</taxon>
        <taxon>Chaetocerotophycidae</taxon>
        <taxon>Chaetocerotales</taxon>
        <taxon>Chaetocerotaceae</taxon>
        <taxon>Chaetoceros</taxon>
    </lineage>
</organism>
<proteinExistence type="inferred from homology"/>